<evidence type="ECO:0000256" key="3">
    <source>
        <dbReference type="ARBA" id="ARBA00023125"/>
    </source>
</evidence>
<dbReference type="Gene3D" id="1.10.357.10">
    <property type="entry name" value="Tetracycline Repressor, domain 2"/>
    <property type="match status" value="1"/>
</dbReference>
<evidence type="ECO:0000313" key="7">
    <source>
        <dbReference type="EMBL" id="MCQ8230276.1"/>
    </source>
</evidence>
<organism evidence="7 8">
    <name type="scientific">Pantoea trifolii</name>
    <dbReference type="NCBI Taxonomy" id="2968030"/>
    <lineage>
        <taxon>Bacteria</taxon>
        <taxon>Pseudomonadati</taxon>
        <taxon>Pseudomonadota</taxon>
        <taxon>Gammaproteobacteria</taxon>
        <taxon>Enterobacterales</taxon>
        <taxon>Erwiniaceae</taxon>
        <taxon>Pantoea</taxon>
    </lineage>
</organism>
<sequence>MKETKEALKARILEGAAALFIEKGIENVSTRELTERLSISRSHIYYYFSDWHTLCIEALTRYLQNELDDFSRSIESTLPADKLNTAIENYLPDAPDAVWQLYGSLWQMAGRDKAFADLAELFINKWTHFITTIVEEGIAQGIYRPVKSARFTRQLGAMLNGYADSLMISPSPAKHREAVEDIQAFIRLTL</sequence>
<dbReference type="InterPro" id="IPR036271">
    <property type="entry name" value="Tet_transcr_reg_TetR-rel_C_sf"/>
</dbReference>
<gene>
    <name evidence="7" type="ORF">NQH49_22695</name>
</gene>
<dbReference type="SUPFAM" id="SSF46689">
    <property type="entry name" value="Homeodomain-like"/>
    <property type="match status" value="1"/>
</dbReference>
<keyword evidence="2" id="KW-0805">Transcription regulation</keyword>
<dbReference type="Proteomes" id="UP001300015">
    <property type="component" value="Unassembled WGS sequence"/>
</dbReference>
<dbReference type="InterPro" id="IPR001647">
    <property type="entry name" value="HTH_TetR"/>
</dbReference>
<comment type="caution">
    <text evidence="7">The sequence shown here is derived from an EMBL/GenBank/DDBJ whole genome shotgun (WGS) entry which is preliminary data.</text>
</comment>
<evidence type="ECO:0000256" key="2">
    <source>
        <dbReference type="ARBA" id="ARBA00023015"/>
    </source>
</evidence>
<keyword evidence="3 5" id="KW-0238">DNA-binding</keyword>
<keyword evidence="1" id="KW-0678">Repressor</keyword>
<dbReference type="InterPro" id="IPR009057">
    <property type="entry name" value="Homeodomain-like_sf"/>
</dbReference>
<dbReference type="InterPro" id="IPR039538">
    <property type="entry name" value="BetI_C"/>
</dbReference>
<dbReference type="PROSITE" id="PS50977">
    <property type="entry name" value="HTH_TETR_2"/>
    <property type="match status" value="1"/>
</dbReference>
<keyword evidence="8" id="KW-1185">Reference proteome</keyword>
<dbReference type="RefSeq" id="WP_256698992.1">
    <property type="nucleotide sequence ID" value="NZ_JANIES010000002.1"/>
</dbReference>
<dbReference type="PANTHER" id="PTHR30055:SF234">
    <property type="entry name" value="HTH-TYPE TRANSCRIPTIONAL REGULATOR BETI"/>
    <property type="match status" value="1"/>
</dbReference>
<keyword evidence="4" id="KW-0804">Transcription</keyword>
<proteinExistence type="predicted"/>
<evidence type="ECO:0000256" key="5">
    <source>
        <dbReference type="PROSITE-ProRule" id="PRU00335"/>
    </source>
</evidence>
<accession>A0ABT1VRU1</accession>
<dbReference type="Pfam" id="PF13977">
    <property type="entry name" value="TetR_C_6"/>
    <property type="match status" value="1"/>
</dbReference>
<dbReference type="EMBL" id="JANIET010000002">
    <property type="protein sequence ID" value="MCQ8230276.1"/>
    <property type="molecule type" value="Genomic_DNA"/>
</dbReference>
<reference evidence="7 8" key="1">
    <citation type="submission" date="2022-07" db="EMBL/GenBank/DDBJ databases">
        <title>Pantoea trifolii sp. nov. isolated from root nodules of Trifolium rubens.</title>
        <authorList>
            <person name="Kalita M."/>
            <person name="Wdowiak-Wrobel S."/>
            <person name="Marek-Kozaczuk M."/>
            <person name="Palusinska-Szysz M."/>
            <person name="Sokolowski W."/>
            <person name="Coutinho T."/>
            <person name="Hlahane L."/>
        </authorList>
    </citation>
    <scope>NUCLEOTIDE SEQUENCE [LARGE SCALE GENOMIC DNA]</scope>
    <source>
        <strain evidence="7 8">MMK2</strain>
    </source>
</reference>
<dbReference type="InterPro" id="IPR050109">
    <property type="entry name" value="HTH-type_TetR-like_transc_reg"/>
</dbReference>
<dbReference type="Pfam" id="PF00440">
    <property type="entry name" value="TetR_N"/>
    <property type="match status" value="1"/>
</dbReference>
<evidence type="ECO:0000256" key="4">
    <source>
        <dbReference type="ARBA" id="ARBA00023163"/>
    </source>
</evidence>
<evidence type="ECO:0000259" key="6">
    <source>
        <dbReference type="PROSITE" id="PS50977"/>
    </source>
</evidence>
<evidence type="ECO:0000256" key="1">
    <source>
        <dbReference type="ARBA" id="ARBA00022491"/>
    </source>
</evidence>
<evidence type="ECO:0000313" key="8">
    <source>
        <dbReference type="Proteomes" id="UP001300015"/>
    </source>
</evidence>
<name>A0ABT1VRU1_9GAMM</name>
<feature type="domain" description="HTH tetR-type" evidence="6">
    <location>
        <begin position="6"/>
        <end position="66"/>
    </location>
</feature>
<dbReference type="SUPFAM" id="SSF48498">
    <property type="entry name" value="Tetracyclin repressor-like, C-terminal domain"/>
    <property type="match status" value="1"/>
</dbReference>
<feature type="DNA-binding region" description="H-T-H motif" evidence="5">
    <location>
        <begin position="29"/>
        <end position="48"/>
    </location>
</feature>
<protein>
    <submittedName>
        <fullName evidence="7">TetR/AcrR family transcriptional regulator</fullName>
    </submittedName>
</protein>
<dbReference type="PRINTS" id="PR00455">
    <property type="entry name" value="HTHTETR"/>
</dbReference>
<dbReference type="PANTHER" id="PTHR30055">
    <property type="entry name" value="HTH-TYPE TRANSCRIPTIONAL REGULATOR RUTR"/>
    <property type="match status" value="1"/>
</dbReference>